<evidence type="ECO:0000313" key="2">
    <source>
        <dbReference type="EMBL" id="SDJ57068.1"/>
    </source>
</evidence>
<dbReference type="Pfam" id="PF12323">
    <property type="entry name" value="HTH_OrfB_IS605"/>
    <property type="match status" value="1"/>
</dbReference>
<protein>
    <submittedName>
        <fullName evidence="2">Putative transposase</fullName>
    </submittedName>
</protein>
<keyword evidence="3" id="KW-1185">Reference proteome</keyword>
<dbReference type="STRING" id="683260.SAMN05421874_102259"/>
<sequence length="69" mass="8052">MRRSYKFLMRPTAHQQAALTACLDGHRALYNAALEERREAYRRSKVSIRYGDQSAQLKEIRADDPDQAR</sequence>
<dbReference type="InterPro" id="IPR021027">
    <property type="entry name" value="Transposase_put_HTH"/>
</dbReference>
<name>A0A1G8UTE8_9ACTN</name>
<dbReference type="AlphaFoldDB" id="A0A1G8UTE8"/>
<dbReference type="PROSITE" id="PS51257">
    <property type="entry name" value="PROKAR_LIPOPROTEIN"/>
    <property type="match status" value="1"/>
</dbReference>
<dbReference type="EMBL" id="FNFB01000002">
    <property type="protein sequence ID" value="SDJ57068.1"/>
    <property type="molecule type" value="Genomic_DNA"/>
</dbReference>
<evidence type="ECO:0000259" key="1">
    <source>
        <dbReference type="Pfam" id="PF12323"/>
    </source>
</evidence>
<accession>A0A1G8UTE8</accession>
<evidence type="ECO:0000313" key="3">
    <source>
        <dbReference type="Proteomes" id="UP000198683"/>
    </source>
</evidence>
<gene>
    <name evidence="2" type="ORF">SAMN05421874_102259</name>
</gene>
<dbReference type="RefSeq" id="WP_245740031.1">
    <property type="nucleotide sequence ID" value="NZ_FNFB01000002.1"/>
</dbReference>
<feature type="domain" description="Transposase putative helix-turn-helix" evidence="1">
    <location>
        <begin position="1"/>
        <end position="44"/>
    </location>
</feature>
<reference evidence="2 3" key="1">
    <citation type="submission" date="2016-10" db="EMBL/GenBank/DDBJ databases">
        <authorList>
            <person name="de Groot N.N."/>
        </authorList>
    </citation>
    <scope>NUCLEOTIDE SEQUENCE [LARGE SCALE GENOMIC DNA]</scope>
    <source>
        <strain evidence="2 3">CGMCC 4.5681</strain>
    </source>
</reference>
<dbReference type="Proteomes" id="UP000198683">
    <property type="component" value="Unassembled WGS sequence"/>
</dbReference>
<proteinExistence type="predicted"/>
<organism evidence="2 3">
    <name type="scientific">Nonomuraea maritima</name>
    <dbReference type="NCBI Taxonomy" id="683260"/>
    <lineage>
        <taxon>Bacteria</taxon>
        <taxon>Bacillati</taxon>
        <taxon>Actinomycetota</taxon>
        <taxon>Actinomycetes</taxon>
        <taxon>Streptosporangiales</taxon>
        <taxon>Streptosporangiaceae</taxon>
        <taxon>Nonomuraea</taxon>
    </lineage>
</organism>